<gene>
    <name evidence="4" type="ORF">CKY47_27540</name>
</gene>
<dbReference type="Pfam" id="PF03713">
    <property type="entry name" value="DUF305"/>
    <property type="match status" value="1"/>
</dbReference>
<dbReference type="Proteomes" id="UP001225605">
    <property type="component" value="Unassembled WGS sequence"/>
</dbReference>
<feature type="chain" id="PRO_5046903811" evidence="2">
    <location>
        <begin position="25"/>
        <end position="199"/>
    </location>
</feature>
<evidence type="ECO:0000313" key="4">
    <source>
        <dbReference type="EMBL" id="MDQ2587674.1"/>
    </source>
</evidence>
<comment type="caution">
    <text evidence="4">The sequence shown here is derived from an EMBL/GenBank/DDBJ whole genome shotgun (WGS) entry which is preliminary data.</text>
</comment>
<evidence type="ECO:0000259" key="3">
    <source>
        <dbReference type="Pfam" id="PF03713"/>
    </source>
</evidence>
<dbReference type="InterPro" id="IPR012347">
    <property type="entry name" value="Ferritin-like"/>
</dbReference>
<reference evidence="4 5" key="1">
    <citation type="submission" date="2017-06" db="EMBL/GenBank/DDBJ databases">
        <title>Cultured bacterium strain Saccharothrix yanglingensis Hhs.015.</title>
        <authorList>
            <person name="Xia Y."/>
        </authorList>
    </citation>
    <scope>NUCLEOTIDE SEQUENCE [LARGE SCALE GENOMIC DNA]</scope>
    <source>
        <strain evidence="4 5">Hhs.015</strain>
    </source>
</reference>
<dbReference type="PROSITE" id="PS51257">
    <property type="entry name" value="PROKAR_LIPOPROTEIN"/>
    <property type="match status" value="1"/>
</dbReference>
<protein>
    <submittedName>
        <fullName evidence="4">DUF305 domain-containing protein</fullName>
    </submittedName>
</protein>
<feature type="domain" description="DUF305" evidence="3">
    <location>
        <begin position="59"/>
        <end position="187"/>
    </location>
</feature>
<feature type="signal peptide" evidence="2">
    <location>
        <begin position="1"/>
        <end position="24"/>
    </location>
</feature>
<proteinExistence type="predicted"/>
<name>A0ABU0XAK5_9PSEU</name>
<accession>A0ABU0XAK5</accession>
<keyword evidence="5" id="KW-1185">Reference proteome</keyword>
<evidence type="ECO:0000313" key="5">
    <source>
        <dbReference type="Proteomes" id="UP001225605"/>
    </source>
</evidence>
<feature type="compositionally biased region" description="Low complexity" evidence="1">
    <location>
        <begin position="27"/>
        <end position="53"/>
    </location>
</feature>
<evidence type="ECO:0000256" key="1">
    <source>
        <dbReference type="SAM" id="MobiDB-lite"/>
    </source>
</evidence>
<dbReference type="EMBL" id="NSDM01000013">
    <property type="protein sequence ID" value="MDQ2587674.1"/>
    <property type="molecule type" value="Genomic_DNA"/>
</dbReference>
<dbReference type="InterPro" id="IPR005183">
    <property type="entry name" value="DUF305_CopM-like"/>
</dbReference>
<sequence length="199" mass="19754">MLVRRSLVLSSLVTALVACSPAPPATSPATTAPPAGAPTGTAPTAGASPTGTGGLSATDTAYAQLAIPQVESALPLLDLVAARSGDPALTALVAEVGGGHRAELARLRAVLADAGVAYLDEHRGHDMPGMITADEVEAAGRLTGADFDARARALLRAHFEESATVARAELAAGSDAALLALAGDLDGARRGYLAKLSGS</sequence>
<dbReference type="Gene3D" id="1.20.1260.10">
    <property type="match status" value="1"/>
</dbReference>
<evidence type="ECO:0000256" key="2">
    <source>
        <dbReference type="SAM" id="SignalP"/>
    </source>
</evidence>
<feature type="region of interest" description="Disordered" evidence="1">
    <location>
        <begin position="22"/>
        <end position="53"/>
    </location>
</feature>
<keyword evidence="2" id="KW-0732">Signal</keyword>
<organism evidence="4 5">
    <name type="scientific">Saccharothrix yanglingensis</name>
    <dbReference type="NCBI Taxonomy" id="659496"/>
    <lineage>
        <taxon>Bacteria</taxon>
        <taxon>Bacillati</taxon>
        <taxon>Actinomycetota</taxon>
        <taxon>Actinomycetes</taxon>
        <taxon>Pseudonocardiales</taxon>
        <taxon>Pseudonocardiaceae</taxon>
        <taxon>Saccharothrix</taxon>
    </lineage>
</organism>